<dbReference type="PANTHER" id="PTHR12532:SF6">
    <property type="entry name" value="TRANSCRIPTIONAL REGULATORY PROTEIN YEBC-RELATED"/>
    <property type="match status" value="1"/>
</dbReference>
<keyword evidence="2 6" id="KW-0963">Cytoplasm</keyword>
<dbReference type="Pfam" id="PF20772">
    <property type="entry name" value="TACO1_YebC_N"/>
    <property type="match status" value="1"/>
</dbReference>
<dbReference type="OrthoDB" id="9781053at2"/>
<dbReference type="Pfam" id="PF01709">
    <property type="entry name" value="Transcrip_reg"/>
    <property type="match status" value="1"/>
</dbReference>
<feature type="domain" description="TACO1/YebC-like N-terminal" evidence="9">
    <location>
        <begin position="5"/>
        <end position="75"/>
    </location>
</feature>
<dbReference type="InterPro" id="IPR002876">
    <property type="entry name" value="Transcrip_reg_TACO1-like"/>
</dbReference>
<evidence type="ECO:0000256" key="1">
    <source>
        <dbReference type="ARBA" id="ARBA00008724"/>
    </source>
</evidence>
<reference evidence="10 11" key="1">
    <citation type="submission" date="2024-01" db="EMBL/GenBank/DDBJ databases">
        <title>Complete Genome Sequence of Alkalicoccus halolimnae BZ-SZ-XJ29T, a Moderately Halophilic Bacterium Isolated from a Salt Lake.</title>
        <authorList>
            <person name="Zhao B."/>
        </authorList>
    </citation>
    <scope>NUCLEOTIDE SEQUENCE [LARGE SCALE GENOMIC DNA]</scope>
    <source>
        <strain evidence="10 11">BZ-SZ-XJ29</strain>
    </source>
</reference>
<evidence type="ECO:0000313" key="11">
    <source>
        <dbReference type="Proteomes" id="UP000321816"/>
    </source>
</evidence>
<evidence type="ECO:0000256" key="7">
    <source>
        <dbReference type="SAM" id="MobiDB-lite"/>
    </source>
</evidence>
<dbReference type="GO" id="GO:0006355">
    <property type="term" value="P:regulation of DNA-templated transcription"/>
    <property type="evidence" value="ECO:0007669"/>
    <property type="project" value="UniProtKB-UniRule"/>
</dbReference>
<evidence type="ECO:0000256" key="6">
    <source>
        <dbReference type="HAMAP-Rule" id="MF_00693"/>
    </source>
</evidence>
<dbReference type="InterPro" id="IPR048300">
    <property type="entry name" value="TACO1_YebC-like_2nd/3rd_dom"/>
</dbReference>
<dbReference type="FunFam" id="1.10.10.200:FF:000002">
    <property type="entry name" value="Probable transcriptional regulatory protein CLM62_37755"/>
    <property type="match status" value="1"/>
</dbReference>
<organism evidence="10 11">
    <name type="scientific">Alkalicoccus halolimnae</name>
    <dbReference type="NCBI Taxonomy" id="1667239"/>
    <lineage>
        <taxon>Bacteria</taxon>
        <taxon>Bacillati</taxon>
        <taxon>Bacillota</taxon>
        <taxon>Bacilli</taxon>
        <taxon>Bacillales</taxon>
        <taxon>Bacillaceae</taxon>
        <taxon>Alkalicoccus</taxon>
    </lineage>
</organism>
<dbReference type="GO" id="GO:0005829">
    <property type="term" value="C:cytosol"/>
    <property type="evidence" value="ECO:0007669"/>
    <property type="project" value="TreeGrafter"/>
</dbReference>
<feature type="domain" description="TACO1/YebC-like second and third" evidence="8">
    <location>
        <begin position="82"/>
        <end position="238"/>
    </location>
</feature>
<dbReference type="PANTHER" id="PTHR12532">
    <property type="entry name" value="TRANSLATIONAL ACTIVATOR OF CYTOCHROME C OXIDASE 1"/>
    <property type="match status" value="1"/>
</dbReference>
<keyword evidence="4 6" id="KW-0238">DNA-binding</keyword>
<feature type="region of interest" description="Disordered" evidence="7">
    <location>
        <begin position="1"/>
        <end position="22"/>
    </location>
</feature>
<protein>
    <recommendedName>
        <fullName evidence="6">Probable transcriptional regulatory protein FTX54_006565</fullName>
    </recommendedName>
</protein>
<dbReference type="SUPFAM" id="SSF75625">
    <property type="entry name" value="YebC-like"/>
    <property type="match status" value="1"/>
</dbReference>
<evidence type="ECO:0000313" key="10">
    <source>
        <dbReference type="EMBL" id="WWD81207.1"/>
    </source>
</evidence>
<sequence length="241" mass="26784">MAGHSKWSNIKHRKGRQDAKKGKVFTKVSKEIFQAVRNGGENQETNAALRMALEKAKQVNMPNDNVERTIKKALGNVDGITYEEIVYEGYAPHGIAVYVETLTENKNRTAADIRLAFNKNGGNLGENGCVSFMFSRRGWLIYEKLAEIDEDEIMLTALEAGAEDVTFSEDAVEIFTQAEEMQDVKKVFKEIASLELASAEAAMVPAVKTALKEEDLDEVMQLIEALEDNDDVQRVAHSAVL</sequence>
<dbReference type="AlphaFoldDB" id="A0A5C7F733"/>
<comment type="similarity">
    <text evidence="1 6">Belongs to the TACO1 family.</text>
</comment>
<dbReference type="RefSeq" id="WP_147803021.1">
    <property type="nucleotide sequence ID" value="NZ_CP144914.1"/>
</dbReference>
<keyword evidence="11" id="KW-1185">Reference proteome</keyword>
<dbReference type="Gene3D" id="1.10.10.200">
    <property type="match status" value="1"/>
</dbReference>
<keyword evidence="3 6" id="KW-0805">Transcription regulation</keyword>
<accession>A0A5C7F733</accession>
<name>A0A5C7F733_9BACI</name>
<gene>
    <name evidence="10" type="ORF">FTX54_006565</name>
</gene>
<dbReference type="EMBL" id="CP144914">
    <property type="protein sequence ID" value="WWD81207.1"/>
    <property type="molecule type" value="Genomic_DNA"/>
</dbReference>
<dbReference type="InterPro" id="IPR026564">
    <property type="entry name" value="Transcrip_reg_TACO1-like_dom3"/>
</dbReference>
<comment type="subcellular location">
    <subcellularLocation>
        <location evidence="6">Cytoplasm</location>
    </subcellularLocation>
</comment>
<dbReference type="GO" id="GO:0003677">
    <property type="term" value="F:DNA binding"/>
    <property type="evidence" value="ECO:0007669"/>
    <property type="project" value="UniProtKB-UniRule"/>
</dbReference>
<dbReference type="HAMAP" id="MF_00693">
    <property type="entry name" value="Transcrip_reg_TACO1"/>
    <property type="match status" value="1"/>
</dbReference>
<dbReference type="Gene3D" id="3.30.70.980">
    <property type="match status" value="2"/>
</dbReference>
<evidence type="ECO:0000259" key="9">
    <source>
        <dbReference type="Pfam" id="PF20772"/>
    </source>
</evidence>
<evidence type="ECO:0000259" key="8">
    <source>
        <dbReference type="Pfam" id="PF01709"/>
    </source>
</evidence>
<keyword evidence="5 6" id="KW-0804">Transcription</keyword>
<dbReference type="NCBIfam" id="TIGR01033">
    <property type="entry name" value="YebC/PmpR family DNA-binding transcriptional regulator"/>
    <property type="match status" value="1"/>
</dbReference>
<dbReference type="Proteomes" id="UP000321816">
    <property type="component" value="Chromosome"/>
</dbReference>
<dbReference type="InterPro" id="IPR017856">
    <property type="entry name" value="Integrase-like_N"/>
</dbReference>
<dbReference type="InterPro" id="IPR029072">
    <property type="entry name" value="YebC-like"/>
</dbReference>
<dbReference type="NCBIfam" id="NF009044">
    <property type="entry name" value="PRK12378.1"/>
    <property type="match status" value="1"/>
</dbReference>
<dbReference type="NCBIfam" id="NF001030">
    <property type="entry name" value="PRK00110.1"/>
    <property type="match status" value="1"/>
</dbReference>
<evidence type="ECO:0000256" key="5">
    <source>
        <dbReference type="ARBA" id="ARBA00023163"/>
    </source>
</evidence>
<proteinExistence type="inferred from homology"/>
<evidence type="ECO:0000256" key="2">
    <source>
        <dbReference type="ARBA" id="ARBA00022490"/>
    </source>
</evidence>
<dbReference type="InterPro" id="IPR049083">
    <property type="entry name" value="TACO1_YebC_N"/>
</dbReference>
<evidence type="ECO:0000256" key="4">
    <source>
        <dbReference type="ARBA" id="ARBA00023125"/>
    </source>
</evidence>
<dbReference type="KEGG" id="ahal:FTX54_006565"/>
<evidence type="ECO:0000256" key="3">
    <source>
        <dbReference type="ARBA" id="ARBA00023015"/>
    </source>
</evidence>